<dbReference type="EMBL" id="JACVVD010000003">
    <property type="protein sequence ID" value="MBD0380922.1"/>
    <property type="molecule type" value="Genomic_DNA"/>
</dbReference>
<dbReference type="Gene3D" id="3.90.1200.10">
    <property type="match status" value="1"/>
</dbReference>
<dbReference type="RefSeq" id="WP_188174668.1">
    <property type="nucleotide sequence ID" value="NZ_JACVVD010000003.1"/>
</dbReference>
<dbReference type="Pfam" id="PF01636">
    <property type="entry name" value="APH"/>
    <property type="match status" value="1"/>
</dbReference>
<reference evidence="2" key="1">
    <citation type="submission" date="2020-09" db="EMBL/GenBank/DDBJ databases">
        <title>Draft Genome Sequence of Paenibacillus sp. WST5.</title>
        <authorList>
            <person name="Bao Z."/>
        </authorList>
    </citation>
    <scope>NUCLEOTIDE SEQUENCE</scope>
    <source>
        <strain evidence="2">WST5</strain>
    </source>
</reference>
<dbReference type="InterPro" id="IPR002575">
    <property type="entry name" value="Aminoglycoside_PTrfase"/>
</dbReference>
<accession>A0A926QJY7</accession>
<gene>
    <name evidence="2" type="ORF">ICC18_12395</name>
</gene>
<organism evidence="2 3">
    <name type="scientific">Paenibacillus sedimenti</name>
    <dbReference type="NCBI Taxonomy" id="2770274"/>
    <lineage>
        <taxon>Bacteria</taxon>
        <taxon>Bacillati</taxon>
        <taxon>Bacillota</taxon>
        <taxon>Bacilli</taxon>
        <taxon>Bacillales</taxon>
        <taxon>Paenibacillaceae</taxon>
        <taxon>Paenibacillus</taxon>
    </lineage>
</organism>
<name>A0A926QJY7_9BACL</name>
<evidence type="ECO:0000259" key="1">
    <source>
        <dbReference type="Pfam" id="PF01636"/>
    </source>
</evidence>
<protein>
    <submittedName>
        <fullName evidence="2">Phosphotransferase</fullName>
    </submittedName>
</protein>
<keyword evidence="3" id="KW-1185">Reference proteome</keyword>
<evidence type="ECO:0000313" key="3">
    <source>
        <dbReference type="Proteomes" id="UP000650466"/>
    </source>
</evidence>
<proteinExistence type="predicted"/>
<dbReference type="AlphaFoldDB" id="A0A926QJY7"/>
<dbReference type="Proteomes" id="UP000650466">
    <property type="component" value="Unassembled WGS sequence"/>
</dbReference>
<dbReference type="InterPro" id="IPR011009">
    <property type="entry name" value="Kinase-like_dom_sf"/>
</dbReference>
<sequence length="280" mass="31349">MNKLGNRIGSGGCSEVFEWEHDKVIKLFRSNTTWDAVKGEFQNSVAAWQCGLPVPQPYRVVEVAGRPGIVFEKIVGTTIMELLLAKLLNSGQQTPNEEAVSDIRIIAGLLHNIHSRSVLGIRTNQIESIKATIARASRLTIEEIRCISDYLDHLPVRHALCHGDPNPYNVMIRNGKPIMLDWMGASKGDPAADIAEFILLCRYGVLPTDTPSHVADRLNTTRPMIENIFVEEYKTVSGMQDEEIEAWIVPLAVCKLTGDGMTDEQYTDITNYIRQKMSLW</sequence>
<feature type="domain" description="Aminoglycoside phosphotransferase" evidence="1">
    <location>
        <begin position="20"/>
        <end position="198"/>
    </location>
</feature>
<dbReference type="SUPFAM" id="SSF56112">
    <property type="entry name" value="Protein kinase-like (PK-like)"/>
    <property type="match status" value="1"/>
</dbReference>
<comment type="caution">
    <text evidence="2">The sequence shown here is derived from an EMBL/GenBank/DDBJ whole genome shotgun (WGS) entry which is preliminary data.</text>
</comment>
<evidence type="ECO:0000313" key="2">
    <source>
        <dbReference type="EMBL" id="MBD0380922.1"/>
    </source>
</evidence>